<dbReference type="Pfam" id="PF23276">
    <property type="entry name" value="TPR_24"/>
    <property type="match status" value="1"/>
</dbReference>
<evidence type="ECO:0000256" key="2">
    <source>
        <dbReference type="ARBA" id="ARBA00022737"/>
    </source>
</evidence>
<comment type="function">
    <text evidence="3">Regulates mitochondrial small subunit maturation by controlling 15S rRNA 5'-end processing. Localizes to the 5' precursor of the 15S rRNA in a position that is subsequently occupied by mS47 in the mature yeast mtSSU. Uses structure and sequence-specific RNA recognition, binding to a single-stranded region of the precursor and specifically recognizing bases -6 to -1. The exchange of Ccm1 for mS47 is coupled to the irreversible removal of precursor rRNA that is accompanied by conformational changes of the mitoribosomal proteins uS5m and mS26. These conformational changes signal completion of 5'-end rRNA processing through protection of the mature 5'-end of the 15S rRNA and stabilization of mS47. The removal of the 5' precursor together with the dissociation of Ccm1 may be catalyzed by the 5'-3' exoribonuclease Pet127. Involved in the specific removal of group I introns in mitochondrial encoded transcripts.</text>
</comment>
<dbReference type="NCBIfam" id="TIGR00756">
    <property type="entry name" value="PPR"/>
    <property type="match status" value="1"/>
</dbReference>
<reference evidence="7 8" key="1">
    <citation type="journal article" date="2020" name="ISME J.">
        <title>Uncovering the hidden diversity of litter-decomposition mechanisms in mushroom-forming fungi.</title>
        <authorList>
            <person name="Floudas D."/>
            <person name="Bentzer J."/>
            <person name="Ahren D."/>
            <person name="Johansson T."/>
            <person name="Persson P."/>
            <person name="Tunlid A."/>
        </authorList>
    </citation>
    <scope>NUCLEOTIDE SEQUENCE [LARGE SCALE GENOMIC DNA]</scope>
    <source>
        <strain evidence="7 8">CBS 291.85</strain>
    </source>
</reference>
<evidence type="ECO:0000313" key="8">
    <source>
        <dbReference type="Proteomes" id="UP000559256"/>
    </source>
</evidence>
<dbReference type="AlphaFoldDB" id="A0A8H5GTI6"/>
<proteinExistence type="inferred from homology"/>
<feature type="repeat" description="PPR" evidence="5">
    <location>
        <begin position="108"/>
        <end position="142"/>
    </location>
</feature>
<keyword evidence="8" id="KW-1185">Reference proteome</keyword>
<organism evidence="7 8">
    <name type="scientific">Tetrapyrgos nigripes</name>
    <dbReference type="NCBI Taxonomy" id="182062"/>
    <lineage>
        <taxon>Eukaryota</taxon>
        <taxon>Fungi</taxon>
        <taxon>Dikarya</taxon>
        <taxon>Basidiomycota</taxon>
        <taxon>Agaricomycotina</taxon>
        <taxon>Agaricomycetes</taxon>
        <taxon>Agaricomycetidae</taxon>
        <taxon>Agaricales</taxon>
        <taxon>Marasmiineae</taxon>
        <taxon>Marasmiaceae</taxon>
        <taxon>Tetrapyrgos</taxon>
    </lineage>
</organism>
<gene>
    <name evidence="7" type="ORF">D9758_001864</name>
</gene>
<protein>
    <recommendedName>
        <fullName evidence="6">Pentatricopeptide repeat-containing protein-mitochondrial domain-containing protein</fullName>
    </recommendedName>
</protein>
<dbReference type="EMBL" id="JAACJM010000010">
    <property type="protein sequence ID" value="KAF5370798.1"/>
    <property type="molecule type" value="Genomic_DNA"/>
</dbReference>
<dbReference type="Pfam" id="PF13041">
    <property type="entry name" value="PPR_2"/>
    <property type="match status" value="1"/>
</dbReference>
<keyword evidence="2" id="KW-0677">Repeat</keyword>
<dbReference type="InterPro" id="IPR057027">
    <property type="entry name" value="TPR_mt"/>
</dbReference>
<dbReference type="PANTHER" id="PTHR47447">
    <property type="entry name" value="OS03G0856100 PROTEIN"/>
    <property type="match status" value="1"/>
</dbReference>
<comment type="subunit">
    <text evidence="4">Binds to mitochondrial small subunit 15S rRNA.</text>
</comment>
<dbReference type="InterPro" id="IPR011990">
    <property type="entry name" value="TPR-like_helical_dom_sf"/>
</dbReference>
<comment type="caution">
    <text evidence="7">The sequence shown here is derived from an EMBL/GenBank/DDBJ whole genome shotgun (WGS) entry which is preliminary data.</text>
</comment>
<evidence type="ECO:0000256" key="3">
    <source>
        <dbReference type="ARBA" id="ARBA00044493"/>
    </source>
</evidence>
<evidence type="ECO:0000313" key="7">
    <source>
        <dbReference type="EMBL" id="KAF5370798.1"/>
    </source>
</evidence>
<evidence type="ECO:0000259" key="6">
    <source>
        <dbReference type="Pfam" id="PF23276"/>
    </source>
</evidence>
<accession>A0A8H5GTI6</accession>
<name>A0A8H5GTI6_9AGAR</name>
<sequence>MLASSRSLQRLLRSSTKCHDLATRSGHSLRHLATTTPSDYHPPPVHGLPGNELRVKPFPFQPDATFQDSMASNLARINFSLAAAADKQNITMSLEIVSNMKTEGVLPNLDTYNHLLRTVAHYQRSEEAWAIFDDMLLVGIQPDVQTFNLLLEAHQSKSSLYAWPILRRMESMSITPNATTYALIIQYFTSSNNLECALRYKQLMKSKGIDADFQTEHNIIQLAARQGHARLALDLATTYEDESLRRLEPEVWVTCLLSAASCLWKDGVVKCWEYVVQDLKLYPDEGLCIGVLNTAARHGLPDLATDALRVLKATNVQWKEHHFAPLVEAFCNAGQLKEAFITLGIMQHSDTPPSSNTVTPILNIIKKDVDSVDAAWAILEELYKQKSIDVVAMNLLLRAAVELEDLQRAVGAYKSFGEYKIKPNYDTFYTLLQGCITARHRLLGDLILDDLKEAGLSKDQKVSELMIELCLTQETYEDAFSYLEEMKAQGLVPSLRTYELLVRKCLYNGDSRHHIALDELKEARYQVSPDLHREIRHVQRRLDETNSAQNGYAVPENVKPAGLEGSARRFIETGGLEQ</sequence>
<dbReference type="Pfam" id="PF13812">
    <property type="entry name" value="PPR_3"/>
    <property type="match status" value="1"/>
</dbReference>
<dbReference type="InterPro" id="IPR002885">
    <property type="entry name" value="PPR_rpt"/>
</dbReference>
<dbReference type="Gene3D" id="1.25.40.10">
    <property type="entry name" value="Tetratricopeptide repeat domain"/>
    <property type="match status" value="3"/>
</dbReference>
<feature type="domain" description="Pentatricopeptide repeat-containing protein-mitochondrial" evidence="6">
    <location>
        <begin position="285"/>
        <end position="416"/>
    </location>
</feature>
<comment type="similarity">
    <text evidence="1">Belongs to the CCM1 family.</text>
</comment>
<dbReference type="PANTHER" id="PTHR47447:SF17">
    <property type="entry name" value="OS12G0638900 PROTEIN"/>
    <property type="match status" value="1"/>
</dbReference>
<dbReference type="OrthoDB" id="185373at2759"/>
<evidence type="ECO:0000256" key="4">
    <source>
        <dbReference type="ARBA" id="ARBA00044511"/>
    </source>
</evidence>
<evidence type="ECO:0000256" key="1">
    <source>
        <dbReference type="ARBA" id="ARBA00006192"/>
    </source>
</evidence>
<evidence type="ECO:0000256" key="5">
    <source>
        <dbReference type="PROSITE-ProRule" id="PRU00708"/>
    </source>
</evidence>
<dbReference type="PROSITE" id="PS51375">
    <property type="entry name" value="PPR"/>
    <property type="match status" value="1"/>
</dbReference>
<dbReference type="Proteomes" id="UP000559256">
    <property type="component" value="Unassembled WGS sequence"/>
</dbReference>